<evidence type="ECO:0000256" key="2">
    <source>
        <dbReference type="SAM" id="MobiDB-lite"/>
    </source>
</evidence>
<dbReference type="VEuPathDB" id="FungiDB:FOC1_g10005463"/>
<sequence length="411" mass="44749">MQFLTKPDPRSSAVTFNTRFNGEAAFFELGVPVKLKGLDIVTKAMVRVCASSIVSLEVVKNPTVPTAIGEAFKSTALSLDFTLKCPPTIIVHTAAVEPLSASKKSSGVVLDAIRDLSKATALSIYIEARDAPPKLQHISDAASQGLFKSCSTRYHIASLYGGIGGKLIEPSGDTAAPPSYDETTSRPPPPPPPIEFPSKKRPRQDTETERDDITLLWAELRAMKEVQSRVEALETENEKLKQQNKELVEGMDKLQERYDALEHRFAALDSKNEEFADTYDCSFSELREDMDRLEGVVDFVQEGQDKFVEALDPYDSGACLGPPIEGHRRPCQRRNSHCTRVASAVADGPQDERLIASPPAPFTSISLIALIAIGIVSQPVVVLPKSTVRSISAFGVNQQSTLIIASTKAEP</sequence>
<protein>
    <submittedName>
        <fullName evidence="3">Uncharacterized protein</fullName>
    </submittedName>
</protein>
<feature type="compositionally biased region" description="Pro residues" evidence="2">
    <location>
        <begin position="186"/>
        <end position="195"/>
    </location>
</feature>
<dbReference type="Gene3D" id="1.10.287.1490">
    <property type="match status" value="1"/>
</dbReference>
<name>A0A420M7P9_FUSOX</name>
<evidence type="ECO:0000313" key="3">
    <source>
        <dbReference type="EMBL" id="RKK56333.1"/>
    </source>
</evidence>
<dbReference type="VEuPathDB" id="FungiDB:FOZG_14277"/>
<proteinExistence type="predicted"/>
<evidence type="ECO:0000313" key="4">
    <source>
        <dbReference type="Proteomes" id="UP000285084"/>
    </source>
</evidence>
<dbReference type="VEuPathDB" id="FungiDB:HZS61_007299"/>
<keyword evidence="1" id="KW-0175">Coiled coil</keyword>
<dbReference type="EMBL" id="MRCX01000954">
    <property type="protein sequence ID" value="RKK56333.1"/>
    <property type="molecule type" value="Genomic_DNA"/>
</dbReference>
<dbReference type="VEuPathDB" id="FungiDB:FOXG_06722"/>
<dbReference type="AlphaFoldDB" id="A0A420M7P9"/>
<dbReference type="VEuPathDB" id="FungiDB:FOC4_g10010008"/>
<reference evidence="3 4" key="1">
    <citation type="journal article" date="2018" name="Sci. Rep.">
        <title>Characterisation of pathogen-specific regions and novel effector candidates in Fusarium oxysporum f. sp. cepae.</title>
        <authorList>
            <person name="Armitage A.D."/>
            <person name="Taylor A."/>
            <person name="Sobczyk M.K."/>
            <person name="Baxter L."/>
            <person name="Greenfield B.P."/>
            <person name="Bates H.J."/>
            <person name="Wilson F."/>
            <person name="Jackson A.C."/>
            <person name="Ott S."/>
            <person name="Harrison R.J."/>
            <person name="Clarkson J.P."/>
        </authorList>
    </citation>
    <scope>NUCLEOTIDE SEQUENCE [LARGE SCALE GENOMIC DNA]</scope>
    <source>
        <strain evidence="3 4">Fo_A13</strain>
    </source>
</reference>
<comment type="caution">
    <text evidence="3">The sequence shown here is derived from an EMBL/GenBank/DDBJ whole genome shotgun (WGS) entry which is preliminary data.</text>
</comment>
<feature type="coiled-coil region" evidence="1">
    <location>
        <begin position="223"/>
        <end position="271"/>
    </location>
</feature>
<feature type="region of interest" description="Disordered" evidence="2">
    <location>
        <begin position="170"/>
        <end position="209"/>
    </location>
</feature>
<organism evidence="3 4">
    <name type="scientific">Fusarium oxysporum</name>
    <name type="common">Fusarium vascular wilt</name>
    <dbReference type="NCBI Taxonomy" id="5507"/>
    <lineage>
        <taxon>Eukaryota</taxon>
        <taxon>Fungi</taxon>
        <taxon>Dikarya</taxon>
        <taxon>Ascomycota</taxon>
        <taxon>Pezizomycotina</taxon>
        <taxon>Sordariomycetes</taxon>
        <taxon>Hypocreomycetidae</taxon>
        <taxon>Hypocreales</taxon>
        <taxon>Nectriaceae</taxon>
        <taxon>Fusarium</taxon>
        <taxon>Fusarium oxysporum species complex</taxon>
    </lineage>
</organism>
<dbReference type="VEuPathDB" id="FungiDB:FOIG_08624"/>
<evidence type="ECO:0000256" key="1">
    <source>
        <dbReference type="SAM" id="Coils"/>
    </source>
</evidence>
<gene>
    <name evidence="3" type="ORF">BFJ69_g17658</name>
</gene>
<dbReference type="Proteomes" id="UP000285084">
    <property type="component" value="Unassembled WGS sequence"/>
</dbReference>
<accession>A0A420M7P9</accession>
<dbReference type="VEuPathDB" id="FungiDB:FOMG_17747"/>